<evidence type="ECO:0000313" key="2">
    <source>
        <dbReference type="Proteomes" id="UP000290527"/>
    </source>
</evidence>
<comment type="caution">
    <text evidence="1">The sequence shown here is derived from an EMBL/GenBank/DDBJ whole genome shotgun (WGS) entry which is preliminary data.</text>
</comment>
<reference evidence="1 2" key="1">
    <citation type="journal article" date="2019" name="Int. J. Syst. Evol. Microbiol.">
        <title>Methanofervidicoccus abyssi gen. nov., sp. nov., a hydrogenotrophic methanogen, isolated from a hydrothermal vent chimney in the Mid-Cayman Spreading Center, the Caribbean Sea.</title>
        <authorList>
            <person name="Sakai S."/>
            <person name="Takaki Y."/>
            <person name="Miyazaki M."/>
            <person name="Ogawara M."/>
            <person name="Yanagawa K."/>
            <person name="Miyazaki J."/>
            <person name="Takai K."/>
        </authorList>
    </citation>
    <scope>NUCLEOTIDE SEQUENCE [LARGE SCALE GENOMIC DNA]</scope>
    <source>
        <strain evidence="1 2">HHB</strain>
    </source>
</reference>
<evidence type="ECO:0000313" key="1">
    <source>
        <dbReference type="EMBL" id="GBF36562.1"/>
    </source>
</evidence>
<sequence>MVEGVVDHKAVMRVKGDTSYTILLNRPTDNGSWIIVKDKDYEKFFKGEKNAFISKSIEDEMRKKYFDIKYLVSIRLDSKDPINGIDKGEVLTYFVSREIFNKMKIGDRVKFEVSRSEKCMIKRLIQIEKIYPKTVGHTDDEAQKLVEISKQHPSVKKYLEIHHNATCDIRRVYLASDGMVYQVDKHWKIKDFGSVASIGGKPVDGKDHYCWVVHWYDPTPEVGIDHIVDVYIDRDSYDIVFVQEAW</sequence>
<protein>
    <submittedName>
        <fullName evidence="1">Uncharacterized protein</fullName>
    </submittedName>
</protein>
<gene>
    <name evidence="1" type="ORF">MHHB_P0792</name>
</gene>
<proteinExistence type="predicted"/>
<dbReference type="Proteomes" id="UP000290527">
    <property type="component" value="Unassembled WGS sequence"/>
</dbReference>
<accession>A0A401HQT5</accession>
<organism evidence="1 2">
    <name type="scientific">Methanofervidicoccus abyssi</name>
    <dbReference type="NCBI Taxonomy" id="2082189"/>
    <lineage>
        <taxon>Archaea</taxon>
        <taxon>Methanobacteriati</taxon>
        <taxon>Methanobacteriota</taxon>
        <taxon>Methanomada group</taxon>
        <taxon>Methanococci</taxon>
        <taxon>Methanococcales</taxon>
        <taxon>Methanofervidicoccus</taxon>
    </lineage>
</organism>
<keyword evidence="2" id="KW-1185">Reference proteome</keyword>
<dbReference type="AlphaFoldDB" id="A0A401HQT5"/>
<name>A0A401HQT5_9EURY</name>
<dbReference type="EMBL" id="BFAX01000003">
    <property type="protein sequence ID" value="GBF36562.1"/>
    <property type="molecule type" value="Genomic_DNA"/>
</dbReference>